<reference evidence="2 3" key="1">
    <citation type="journal article" date="2018" name="Biotechnol. Biofuels">
        <title>Integrative visual omics of the white-rot fungus Polyporus brumalis exposes the biotechnological potential of its oxidative enzymes for delignifying raw plant biomass.</title>
        <authorList>
            <person name="Miyauchi S."/>
            <person name="Rancon A."/>
            <person name="Drula E."/>
            <person name="Hage H."/>
            <person name="Chaduli D."/>
            <person name="Favel A."/>
            <person name="Grisel S."/>
            <person name="Henrissat B."/>
            <person name="Herpoel-Gimbert I."/>
            <person name="Ruiz-Duenas F.J."/>
            <person name="Chevret D."/>
            <person name="Hainaut M."/>
            <person name="Lin J."/>
            <person name="Wang M."/>
            <person name="Pangilinan J."/>
            <person name="Lipzen A."/>
            <person name="Lesage-Meessen L."/>
            <person name="Navarro D."/>
            <person name="Riley R."/>
            <person name="Grigoriev I.V."/>
            <person name="Zhou S."/>
            <person name="Raouche S."/>
            <person name="Rosso M.N."/>
        </authorList>
    </citation>
    <scope>NUCLEOTIDE SEQUENCE [LARGE SCALE GENOMIC DNA]</scope>
    <source>
        <strain evidence="2 3">BRFM 1820</strain>
    </source>
</reference>
<dbReference type="AlphaFoldDB" id="A0A371D6G9"/>
<feature type="compositionally biased region" description="Basic and acidic residues" evidence="1">
    <location>
        <begin position="53"/>
        <end position="64"/>
    </location>
</feature>
<keyword evidence="3" id="KW-1185">Reference proteome</keyword>
<feature type="compositionally biased region" description="Basic and acidic residues" evidence="1">
    <location>
        <begin position="192"/>
        <end position="205"/>
    </location>
</feature>
<evidence type="ECO:0000313" key="2">
    <source>
        <dbReference type="EMBL" id="RDX48136.1"/>
    </source>
</evidence>
<protein>
    <submittedName>
        <fullName evidence="2">Uncharacterized protein</fullName>
    </submittedName>
</protein>
<feature type="compositionally biased region" description="Basic residues" evidence="1">
    <location>
        <begin position="18"/>
        <end position="28"/>
    </location>
</feature>
<feature type="region of interest" description="Disordered" evidence="1">
    <location>
        <begin position="1"/>
        <end position="70"/>
    </location>
</feature>
<feature type="compositionally biased region" description="Basic and acidic residues" evidence="1">
    <location>
        <begin position="321"/>
        <end position="334"/>
    </location>
</feature>
<feature type="compositionally biased region" description="Gly residues" evidence="1">
    <location>
        <begin position="214"/>
        <end position="223"/>
    </location>
</feature>
<dbReference type="Proteomes" id="UP000256964">
    <property type="component" value="Unassembled WGS sequence"/>
</dbReference>
<organism evidence="2 3">
    <name type="scientific">Lentinus brumalis</name>
    <dbReference type="NCBI Taxonomy" id="2498619"/>
    <lineage>
        <taxon>Eukaryota</taxon>
        <taxon>Fungi</taxon>
        <taxon>Dikarya</taxon>
        <taxon>Basidiomycota</taxon>
        <taxon>Agaricomycotina</taxon>
        <taxon>Agaricomycetes</taxon>
        <taxon>Polyporales</taxon>
        <taxon>Polyporaceae</taxon>
        <taxon>Lentinus</taxon>
    </lineage>
</organism>
<feature type="region of interest" description="Disordered" evidence="1">
    <location>
        <begin position="554"/>
        <end position="623"/>
    </location>
</feature>
<name>A0A371D6G9_9APHY</name>
<feature type="compositionally biased region" description="Low complexity" evidence="1">
    <location>
        <begin position="583"/>
        <end position="599"/>
    </location>
</feature>
<feature type="compositionally biased region" description="Pro residues" evidence="1">
    <location>
        <begin position="1"/>
        <end position="10"/>
    </location>
</feature>
<feature type="region of interest" description="Disordered" evidence="1">
    <location>
        <begin position="321"/>
        <end position="343"/>
    </location>
</feature>
<proteinExistence type="predicted"/>
<dbReference type="EMBL" id="KZ857413">
    <property type="protein sequence ID" value="RDX48136.1"/>
    <property type="molecule type" value="Genomic_DNA"/>
</dbReference>
<feature type="compositionally biased region" description="Polar residues" evidence="1">
    <location>
        <begin position="404"/>
        <end position="416"/>
    </location>
</feature>
<evidence type="ECO:0000256" key="1">
    <source>
        <dbReference type="SAM" id="MobiDB-lite"/>
    </source>
</evidence>
<evidence type="ECO:0000313" key="3">
    <source>
        <dbReference type="Proteomes" id="UP000256964"/>
    </source>
</evidence>
<sequence>MYRPPSPPYEVPELPSLRRVKPLPKRRRTSDPRPDDDEISNATHAGAGEQDNSPDHTDADEPPVHDPSLAAQMALQAYYMPVLGGVRDLFKNTTSRGVGLANADASGKGASIDSIDLSGALSGVLGYSGPGGGGSADGQDDEDGDGDGDGDYVDHLQQPGNTKKRKVPANMSGSADGHDAGSTGSGAEDELLDRGHPSNRERDADAVSVSGAGSVPGGGGGGTQYSMARNGLGNLLGKKGKLSRATLAGLQHKEMLKSRKRQLAAVIGALPHGDTLALDQALSASTLFLKAQAGGDPRNAPLPRVRLSRRRAPRIARALKAWRESHPLPDKGNEDDAPVAAPSSDFTYECHSATSDRLVATTEQVALLHSQFEAEFARQAAKAAEAAKQAQAPLNGPLAKRSTAKQAARTTGTNDTADQKGALDQSVLATKGKGGKKKKRSALANASNPHHLRNYVPSRLPHTGPPSAQQAVQNAQNLLTPLPLRFLSAEIPPRRRKKSEPAVTPIPTLTNPADEWICPFCEYELFYGDDTSYHRAVRNRKKILRRRRRARERAAAAASGVAPAAAASGGAESEDVHPGFETPAAPAPAGASAKENAPASGGKQAKWKEGDRGGHGTGVAAHA</sequence>
<feature type="region of interest" description="Disordered" evidence="1">
    <location>
        <begin position="128"/>
        <end position="226"/>
    </location>
</feature>
<feature type="compositionally biased region" description="Low complexity" evidence="1">
    <location>
        <begin position="555"/>
        <end position="571"/>
    </location>
</feature>
<feature type="region of interest" description="Disordered" evidence="1">
    <location>
        <begin position="387"/>
        <end position="472"/>
    </location>
</feature>
<feature type="compositionally biased region" description="Acidic residues" evidence="1">
    <location>
        <begin position="138"/>
        <end position="151"/>
    </location>
</feature>
<gene>
    <name evidence="2" type="ORF">OH76DRAFT_1484053</name>
</gene>
<dbReference type="OrthoDB" id="2507488at2759"/>
<accession>A0A371D6G9</accession>